<keyword evidence="5" id="KW-0449">Lipoprotein</keyword>
<evidence type="ECO:0000256" key="4">
    <source>
        <dbReference type="ARBA" id="ARBA00023237"/>
    </source>
</evidence>
<keyword evidence="3" id="KW-0564">Palmitate</keyword>
<keyword evidence="2 6" id="KW-0472">Membrane</keyword>
<dbReference type="Gene3D" id="3.30.160.150">
    <property type="entry name" value="Lipoprotein like domain"/>
    <property type="match status" value="1"/>
</dbReference>
<proteinExistence type="predicted"/>
<evidence type="ECO:0000313" key="7">
    <source>
        <dbReference type="EMBL" id="NIF02619.1"/>
    </source>
</evidence>
<evidence type="ECO:0000256" key="5">
    <source>
        <dbReference type="ARBA" id="ARBA00023288"/>
    </source>
</evidence>
<reference evidence="7 8" key="1">
    <citation type="journal article" date="2019" name="bioRxiv">
        <title>Bacteria contribute to plant secondary compound degradation in a generalist herbivore system.</title>
        <authorList>
            <person name="Francoeur C.B."/>
            <person name="Khadempour L."/>
            <person name="Moreira-Soto R.D."/>
            <person name="Gotting K."/>
            <person name="Book A.J."/>
            <person name="Pinto-Tomas A.A."/>
            <person name="Keefover-Ring K."/>
            <person name="Currie C.R."/>
        </authorList>
    </citation>
    <scope>NUCLEOTIDE SEQUENCE [LARGE SCALE GENOMIC DNA]</scope>
    <source>
        <strain evidence="7 8">Acro-805</strain>
    </source>
</reference>
<dbReference type="InterPro" id="IPR007485">
    <property type="entry name" value="LPS_assembly_LptE"/>
</dbReference>
<gene>
    <name evidence="7" type="ORF">F3J38_21645</name>
</gene>
<keyword evidence="6" id="KW-1133">Transmembrane helix</keyword>
<accession>A0ABX0R109</accession>
<keyword evidence="6" id="KW-0812">Transmembrane</keyword>
<sequence>MALAVFTENLRMLSRHSAVLFVRLVMPGAVLLLCGCGFHRHGHIRGGKTISVSLTTTDPYGPYARAVRRELRLDGIEVMRNGSDATPETVRVDLISSRVGSDTASVFINGSTAEYEMVMDARVSITAPGCSTVSVSIRPHKSYINYTSGALAVDAAKEVYTEEMYQQAAMMISRRVLAIWDKHNTCRQPS</sequence>
<evidence type="ECO:0008006" key="9">
    <source>
        <dbReference type="Google" id="ProtNLM"/>
    </source>
</evidence>
<organism evidence="7 8">
    <name type="scientific">Candidatus Pantoea formicae</name>
    <dbReference type="NCBI Taxonomy" id="2608355"/>
    <lineage>
        <taxon>Bacteria</taxon>
        <taxon>Pseudomonadati</taxon>
        <taxon>Pseudomonadota</taxon>
        <taxon>Gammaproteobacteria</taxon>
        <taxon>Enterobacterales</taxon>
        <taxon>Erwiniaceae</taxon>
        <taxon>Pantoea</taxon>
    </lineage>
</organism>
<keyword evidence="1" id="KW-0732">Signal</keyword>
<keyword evidence="8" id="KW-1185">Reference proteome</keyword>
<protein>
    <recommendedName>
        <fullName evidence="9">LPS-assembly lipoprotein LptE</fullName>
    </recommendedName>
</protein>
<evidence type="ECO:0000256" key="3">
    <source>
        <dbReference type="ARBA" id="ARBA00023139"/>
    </source>
</evidence>
<dbReference type="Pfam" id="PF04390">
    <property type="entry name" value="LptE"/>
    <property type="match status" value="1"/>
</dbReference>
<evidence type="ECO:0000313" key="8">
    <source>
        <dbReference type="Proteomes" id="UP000780690"/>
    </source>
</evidence>
<comment type="caution">
    <text evidence="7">The sequence shown here is derived from an EMBL/GenBank/DDBJ whole genome shotgun (WGS) entry which is preliminary data.</text>
</comment>
<evidence type="ECO:0000256" key="1">
    <source>
        <dbReference type="ARBA" id="ARBA00022729"/>
    </source>
</evidence>
<feature type="transmembrane region" description="Helical" evidence="6">
    <location>
        <begin position="20"/>
        <end position="38"/>
    </location>
</feature>
<name>A0ABX0R109_9GAMM</name>
<evidence type="ECO:0000256" key="2">
    <source>
        <dbReference type="ARBA" id="ARBA00023136"/>
    </source>
</evidence>
<keyword evidence="4" id="KW-0998">Cell outer membrane</keyword>
<dbReference type="Proteomes" id="UP000780690">
    <property type="component" value="Unassembled WGS sequence"/>
</dbReference>
<dbReference type="EMBL" id="VWXD01000009">
    <property type="protein sequence ID" value="NIF02619.1"/>
    <property type="molecule type" value="Genomic_DNA"/>
</dbReference>
<evidence type="ECO:0000256" key="6">
    <source>
        <dbReference type="SAM" id="Phobius"/>
    </source>
</evidence>
<dbReference type="PANTHER" id="PTHR38098">
    <property type="entry name" value="LPS-ASSEMBLY LIPOPROTEIN LPTE"/>
    <property type="match status" value="1"/>
</dbReference>
<dbReference type="PANTHER" id="PTHR38098:SF1">
    <property type="entry name" value="LPS-ASSEMBLY LIPOPROTEIN LPTE"/>
    <property type="match status" value="1"/>
</dbReference>